<keyword evidence="2" id="KW-0378">Hydrolase</keyword>
<evidence type="ECO:0000259" key="1">
    <source>
        <dbReference type="Pfam" id="PF00144"/>
    </source>
</evidence>
<dbReference type="EMBL" id="CP098755">
    <property type="protein sequence ID" value="USG66539.1"/>
    <property type="molecule type" value="Genomic_DNA"/>
</dbReference>
<dbReference type="RefSeq" id="WP_251873648.1">
    <property type="nucleotide sequence ID" value="NZ_CP098755.1"/>
</dbReference>
<feature type="domain" description="Beta-lactamase-related" evidence="1">
    <location>
        <begin position="11"/>
        <end position="364"/>
    </location>
</feature>
<evidence type="ECO:0000313" key="2">
    <source>
        <dbReference type="EMBL" id="USG66539.1"/>
    </source>
</evidence>
<dbReference type="PANTHER" id="PTHR46825">
    <property type="entry name" value="D-ALANYL-D-ALANINE-CARBOXYPEPTIDASE/ENDOPEPTIDASE AMPH"/>
    <property type="match status" value="1"/>
</dbReference>
<proteinExistence type="predicted"/>
<dbReference type="Pfam" id="PF00144">
    <property type="entry name" value="Beta-lactamase"/>
    <property type="match status" value="1"/>
</dbReference>
<dbReference type="SUPFAM" id="SSF56601">
    <property type="entry name" value="beta-lactamase/transpeptidase-like"/>
    <property type="match status" value="1"/>
</dbReference>
<evidence type="ECO:0000313" key="3">
    <source>
        <dbReference type="Proteomes" id="UP001056500"/>
    </source>
</evidence>
<dbReference type="Proteomes" id="UP001056500">
    <property type="component" value="Chromosome"/>
</dbReference>
<name>A0ABY4WIK9_9BACL</name>
<dbReference type="InterPro" id="IPR050491">
    <property type="entry name" value="AmpC-like"/>
</dbReference>
<protein>
    <submittedName>
        <fullName evidence="2">Serine hydrolase</fullName>
    </submittedName>
</protein>
<dbReference type="Gene3D" id="3.40.710.10">
    <property type="entry name" value="DD-peptidase/beta-lactamase superfamily"/>
    <property type="match status" value="1"/>
</dbReference>
<sequence length="485" mass="54013">MNRQGWESTFEELAEKVIKESRAPGFVIGVNQDGKSLYRKGFGYRDAEQKLEITPDTVMGLASVTKSFTCMAIMQLQEAGKLSVHAPVLTYLPQFRTPDRQKTEQITIHHLMTHSSGLPPLPVDLLAIKHSLLDTLPEEANPIHRFLKKEDQKPIHTYQEFIEVLSRVDYELLGSPGQHFSYSNDGYSLLGAIIAEVSGKPYDVYVKEHILEPANMPSSTFLLSDLPRYPDVTTIYHMRDNQGVPELYPDPHWEDGPAVAASGHLNSTVRDMLNYAEIFRTDGTVGKERILSEESVRQMTLPHIPCNYKRYYGYGLMVEPNYYGGTLLKHGGAIKGVAAHLSIVPERGITTMALANLIGTPVEKLTLAALNLLEGREADVPLVTYEEYRAATNRFEEYVGRYISGEGMDVSITAEDGVLTLINNTAIFASDKGVKYPLMQIAEDYFLARMDGSELTIGFTNGEDGKVKAVAFGYRQIPKVVATEV</sequence>
<dbReference type="InterPro" id="IPR001466">
    <property type="entry name" value="Beta-lactam-related"/>
</dbReference>
<reference evidence="2" key="1">
    <citation type="submission" date="2022-06" db="EMBL/GenBank/DDBJ databases">
        <title>Genome sequencing of Brevibacillus sp. BB3-R1.</title>
        <authorList>
            <person name="Heo J."/>
            <person name="Lee D."/>
            <person name="Won M."/>
            <person name="Han B.-H."/>
            <person name="Hong S.-B."/>
            <person name="Kwon S.-W."/>
        </authorList>
    </citation>
    <scope>NUCLEOTIDE SEQUENCE</scope>
    <source>
        <strain evidence="2">BB3-R1</strain>
    </source>
</reference>
<dbReference type="PANTHER" id="PTHR46825:SF9">
    <property type="entry name" value="BETA-LACTAMASE-RELATED DOMAIN-CONTAINING PROTEIN"/>
    <property type="match status" value="1"/>
</dbReference>
<organism evidence="2 3">
    <name type="scientific">Brevibacillus ruminantium</name>
    <dbReference type="NCBI Taxonomy" id="2950604"/>
    <lineage>
        <taxon>Bacteria</taxon>
        <taxon>Bacillati</taxon>
        <taxon>Bacillota</taxon>
        <taxon>Bacilli</taxon>
        <taxon>Bacillales</taxon>
        <taxon>Paenibacillaceae</taxon>
        <taxon>Brevibacillus</taxon>
    </lineage>
</organism>
<gene>
    <name evidence="2" type="ORF">NDK47_04355</name>
</gene>
<accession>A0ABY4WIK9</accession>
<dbReference type="GO" id="GO:0016787">
    <property type="term" value="F:hydrolase activity"/>
    <property type="evidence" value="ECO:0007669"/>
    <property type="project" value="UniProtKB-KW"/>
</dbReference>
<keyword evidence="3" id="KW-1185">Reference proteome</keyword>
<dbReference type="InterPro" id="IPR012338">
    <property type="entry name" value="Beta-lactam/transpept-like"/>
</dbReference>